<dbReference type="InterPro" id="IPR018737">
    <property type="entry name" value="DREAM_LIN52"/>
</dbReference>
<comment type="similarity">
    <text evidence="1">Belongs to the lin-52 family.</text>
</comment>
<organism evidence="2 3">
    <name type="scientific">Megalurothrips usitatus</name>
    <name type="common">bean blossom thrips</name>
    <dbReference type="NCBI Taxonomy" id="439358"/>
    <lineage>
        <taxon>Eukaryota</taxon>
        <taxon>Metazoa</taxon>
        <taxon>Ecdysozoa</taxon>
        <taxon>Arthropoda</taxon>
        <taxon>Hexapoda</taxon>
        <taxon>Insecta</taxon>
        <taxon>Pterygota</taxon>
        <taxon>Neoptera</taxon>
        <taxon>Paraneoptera</taxon>
        <taxon>Thysanoptera</taxon>
        <taxon>Terebrantia</taxon>
        <taxon>Thripoidea</taxon>
        <taxon>Thripidae</taxon>
        <taxon>Megalurothrips</taxon>
    </lineage>
</organism>
<dbReference type="PANTHER" id="PTHR31489">
    <property type="entry name" value="LIN52 FAMILY MEMBER"/>
    <property type="match status" value="1"/>
</dbReference>
<accession>A0AAV7XC22</accession>
<reference evidence="2" key="1">
    <citation type="submission" date="2022-12" db="EMBL/GenBank/DDBJ databases">
        <title>Chromosome-level genome assembly of the bean flower thrips Megalurothrips usitatus.</title>
        <authorList>
            <person name="Ma L."/>
            <person name="Liu Q."/>
            <person name="Li H."/>
            <person name="Cai W."/>
        </authorList>
    </citation>
    <scope>NUCLEOTIDE SEQUENCE</scope>
    <source>
        <strain evidence="2">Cailab_2022a</strain>
    </source>
</reference>
<evidence type="ECO:0000256" key="1">
    <source>
        <dbReference type="ARBA" id="ARBA00005456"/>
    </source>
</evidence>
<dbReference type="GO" id="GO:0006355">
    <property type="term" value="P:regulation of DNA-templated transcription"/>
    <property type="evidence" value="ECO:0007669"/>
    <property type="project" value="InterPro"/>
</dbReference>
<dbReference type="AlphaFoldDB" id="A0AAV7XC22"/>
<sequence>MVRKGSKWQLLSTNVNSAILNGCLGSASVFDEKMSSVEESLLSMEKLDRTSPELWPEQIPGMMDFASYSTNGNKDPWTADFTSEDMTLMNQFSNLSMPALISEVKRLHDLAYQLGLEEAKEMTRGKYLNILSKRKR</sequence>
<dbReference type="PANTHER" id="PTHR31489:SF2">
    <property type="entry name" value="PROTEIN LIN-52 HOMOLOG"/>
    <property type="match status" value="1"/>
</dbReference>
<dbReference type="Proteomes" id="UP001075354">
    <property type="component" value="Chromosome 11"/>
</dbReference>
<evidence type="ECO:0000313" key="3">
    <source>
        <dbReference type="Proteomes" id="UP001075354"/>
    </source>
</evidence>
<comment type="caution">
    <text evidence="2">The sequence shown here is derived from an EMBL/GenBank/DDBJ whole genome shotgun (WGS) entry which is preliminary data.</text>
</comment>
<dbReference type="EMBL" id="JAPTSV010000011">
    <property type="protein sequence ID" value="KAJ1522718.1"/>
    <property type="molecule type" value="Genomic_DNA"/>
</dbReference>
<evidence type="ECO:0000313" key="2">
    <source>
        <dbReference type="EMBL" id="KAJ1522718.1"/>
    </source>
</evidence>
<protein>
    <recommendedName>
        <fullName evidence="4">Protein lin-52 homolog</fullName>
    </recommendedName>
</protein>
<proteinExistence type="inferred from homology"/>
<keyword evidence="3" id="KW-1185">Reference proteome</keyword>
<dbReference type="Pfam" id="PF10044">
    <property type="entry name" value="LIN52"/>
    <property type="match status" value="1"/>
</dbReference>
<evidence type="ECO:0008006" key="4">
    <source>
        <dbReference type="Google" id="ProtNLM"/>
    </source>
</evidence>
<gene>
    <name evidence="2" type="ORF">ONE63_001878</name>
</gene>
<name>A0AAV7XC22_9NEOP</name>
<dbReference type="GO" id="GO:0070176">
    <property type="term" value="C:DRM complex"/>
    <property type="evidence" value="ECO:0007669"/>
    <property type="project" value="InterPro"/>
</dbReference>